<protein>
    <submittedName>
        <fullName evidence="2">Receptor-interacting serine/threonine-protein kinase 4-like isoform X2</fullName>
    </submittedName>
</protein>
<evidence type="ECO:0000313" key="2">
    <source>
        <dbReference type="EMBL" id="KAL1549859.1"/>
    </source>
</evidence>
<dbReference type="PANTHER" id="PTHR46224:SF67">
    <property type="entry name" value="HSP70-HSP90 ORGANIZING PROTEIN 3-LIKE"/>
    <property type="match status" value="1"/>
</dbReference>
<dbReference type="PRINTS" id="PR01415">
    <property type="entry name" value="ANKYRIN"/>
</dbReference>
<dbReference type="PANTHER" id="PTHR46224">
    <property type="entry name" value="ANKYRIN REPEAT FAMILY PROTEIN"/>
    <property type="match status" value="1"/>
</dbReference>
<dbReference type="PROSITE" id="PS50297">
    <property type="entry name" value="ANK_REP_REGION"/>
    <property type="match status" value="2"/>
</dbReference>
<dbReference type="InterPro" id="IPR051616">
    <property type="entry name" value="Cul2-RING_E3_ligase_SR"/>
</dbReference>
<dbReference type="EMBL" id="JBEAFC010000007">
    <property type="protein sequence ID" value="KAL1549859.1"/>
    <property type="molecule type" value="Genomic_DNA"/>
</dbReference>
<name>A0ABD1H0B8_SALDI</name>
<dbReference type="Gene3D" id="1.25.40.20">
    <property type="entry name" value="Ankyrin repeat-containing domain"/>
    <property type="match status" value="1"/>
</dbReference>
<evidence type="ECO:0000256" key="1">
    <source>
        <dbReference type="PROSITE-ProRule" id="PRU00023"/>
    </source>
</evidence>
<keyword evidence="1" id="KW-0040">ANK repeat</keyword>
<accession>A0ABD1H0B8</accession>
<proteinExistence type="predicted"/>
<dbReference type="Proteomes" id="UP001567538">
    <property type="component" value="Unassembled WGS sequence"/>
</dbReference>
<feature type="repeat" description="ANK" evidence="1">
    <location>
        <begin position="77"/>
        <end position="109"/>
    </location>
</feature>
<dbReference type="AlphaFoldDB" id="A0ABD1H0B8"/>
<organism evidence="2 3">
    <name type="scientific">Salvia divinorum</name>
    <name type="common">Maria pastora</name>
    <name type="synonym">Diviner's sage</name>
    <dbReference type="NCBI Taxonomy" id="28513"/>
    <lineage>
        <taxon>Eukaryota</taxon>
        <taxon>Viridiplantae</taxon>
        <taxon>Streptophyta</taxon>
        <taxon>Embryophyta</taxon>
        <taxon>Tracheophyta</taxon>
        <taxon>Spermatophyta</taxon>
        <taxon>Magnoliopsida</taxon>
        <taxon>eudicotyledons</taxon>
        <taxon>Gunneridae</taxon>
        <taxon>Pentapetalae</taxon>
        <taxon>asterids</taxon>
        <taxon>lamiids</taxon>
        <taxon>Lamiales</taxon>
        <taxon>Lamiaceae</taxon>
        <taxon>Nepetoideae</taxon>
        <taxon>Mentheae</taxon>
        <taxon>Salviinae</taxon>
        <taxon>Salvia</taxon>
        <taxon>Salvia subgen. Calosphace</taxon>
    </lineage>
</organism>
<dbReference type="Pfam" id="PF12796">
    <property type="entry name" value="Ank_2"/>
    <property type="match status" value="2"/>
</dbReference>
<comment type="caution">
    <text evidence="2">The sequence shown here is derived from an EMBL/GenBank/DDBJ whole genome shotgun (WGS) entry which is preliminary data.</text>
</comment>
<dbReference type="InterPro" id="IPR036770">
    <property type="entry name" value="Ankyrin_rpt-contain_sf"/>
</dbReference>
<feature type="repeat" description="ANK" evidence="1">
    <location>
        <begin position="109"/>
        <end position="141"/>
    </location>
</feature>
<evidence type="ECO:0000313" key="3">
    <source>
        <dbReference type="Proteomes" id="UP001567538"/>
    </source>
</evidence>
<dbReference type="SUPFAM" id="SSF48403">
    <property type="entry name" value="Ankyrin repeat"/>
    <property type="match status" value="1"/>
</dbReference>
<dbReference type="InterPro" id="IPR002110">
    <property type="entry name" value="Ankyrin_rpt"/>
</dbReference>
<sequence>MDSTAEMGAAIIEAGAGGDLNQLRVITNKFDVLHHVVEIGNFEICKFLTGYSSGKSCQRGTCQNCGVSHQTGIPNIEGFTPLHYAVLKDNMEVMELLKIKGARVEAASADGTPLQIAVSRGNVQAVKYLLSHGADPDLFCAAVDTPLVCAVKSRSFECLKLLLAANANPNLYFSLSPLASAAKEGDTKCLKCLLKAKAGPNSVQRDTYFHDLFKPIEDAAMVHNRAAVEILFPVTKRLAIYPNWTVDGIIEYIHSQEFKTLREQKMTMRLTELGIGGMHGASNKQYSRAILLYRKASLLDPSNPTWISKRSLLPPVSHPHYGGDIANEIFRKFFIAGLAFSLDPYNEAIFRAFRLTLFDYFASFSQMSGPGVILSFS</sequence>
<gene>
    <name evidence="2" type="ORF">AAHA92_17894</name>
</gene>
<keyword evidence="3" id="KW-1185">Reference proteome</keyword>
<reference evidence="2 3" key="1">
    <citation type="submission" date="2024-06" db="EMBL/GenBank/DDBJ databases">
        <title>A chromosome level genome sequence of Diviner's sage (Salvia divinorum).</title>
        <authorList>
            <person name="Ford S.A."/>
            <person name="Ro D.-K."/>
            <person name="Ness R.W."/>
            <person name="Phillips M.A."/>
        </authorList>
    </citation>
    <scope>NUCLEOTIDE SEQUENCE [LARGE SCALE GENOMIC DNA]</scope>
    <source>
        <strain evidence="2">SAF-2024a</strain>
        <tissue evidence="2">Leaf</tissue>
    </source>
</reference>
<dbReference type="PROSITE" id="PS50088">
    <property type="entry name" value="ANK_REPEAT"/>
    <property type="match status" value="2"/>
</dbReference>
<dbReference type="SMART" id="SM00248">
    <property type="entry name" value="ANK"/>
    <property type="match status" value="5"/>
</dbReference>